<keyword evidence="1" id="KW-0472">Membrane</keyword>
<keyword evidence="1" id="KW-0812">Transmembrane</keyword>
<dbReference type="PANTHER" id="PTHR22941:SF155">
    <property type="entry name" value="SERPENTINE RECEPTOR, CLASS H"/>
    <property type="match status" value="1"/>
</dbReference>
<feature type="transmembrane region" description="Helical" evidence="1">
    <location>
        <begin position="210"/>
        <end position="232"/>
    </location>
</feature>
<dbReference type="HOGENOM" id="CLU_042960_0_2_1"/>
<evidence type="ECO:0000313" key="3">
    <source>
        <dbReference type="Proteomes" id="UP000008281"/>
    </source>
</evidence>
<organism evidence="3">
    <name type="scientific">Caenorhabditis remanei</name>
    <name type="common">Caenorhabditis vulgaris</name>
    <dbReference type="NCBI Taxonomy" id="31234"/>
    <lineage>
        <taxon>Eukaryota</taxon>
        <taxon>Metazoa</taxon>
        <taxon>Ecdysozoa</taxon>
        <taxon>Nematoda</taxon>
        <taxon>Chromadorea</taxon>
        <taxon>Rhabditida</taxon>
        <taxon>Rhabditina</taxon>
        <taxon>Rhabditomorpha</taxon>
        <taxon>Rhabditoidea</taxon>
        <taxon>Rhabditidae</taxon>
        <taxon>Peloderinae</taxon>
        <taxon>Caenorhabditis</taxon>
    </lineage>
</organism>
<protein>
    <recommendedName>
        <fullName evidence="4">Serpentine Receptor, class H</fullName>
    </recommendedName>
</protein>
<keyword evidence="1" id="KW-1133">Transmembrane helix</keyword>
<sequence length="362" mass="41777">MQNGLVSAEIHMKVWRYTHLCSLLYWTDYVESTCRQNYTYFSSSDFLLTAYHLTALFTIPLSIFTFLTIIRVTPRKMKNLKIPMLITHAWSTNLDLMLTVYSAPLTFFPSAAGIPMDFLATLGVSPKWLAYLGQVSVINRNDKNEIEKKENQNYIYFIFNYVAAFLFILPFYLEDTDQLELRKFVLKRMPCPTLDFFEKNAYILLRGGELLPFVSISVGLLTIMFQSLFFSIHTVYHLNYVKNATVSDATKALQKRFLSYCRKNNFSTVCCPVTIPLTVLCSPIIYSLVADRYDYYNQTLNNMSMLFMASHCLLSTACTLFVIKPYREFVRNIIRGNRNYNANDLWATQIQPASQIIGSVSG</sequence>
<dbReference type="InParanoid" id="E3LLG6"/>
<accession>E3LLG6</accession>
<evidence type="ECO:0000256" key="1">
    <source>
        <dbReference type="SAM" id="Phobius"/>
    </source>
</evidence>
<proteinExistence type="predicted"/>
<dbReference type="PANTHER" id="PTHR22941">
    <property type="entry name" value="SERPENTINE RECEPTOR"/>
    <property type="match status" value="1"/>
</dbReference>
<reference evidence="2" key="1">
    <citation type="submission" date="2007-07" db="EMBL/GenBank/DDBJ databases">
        <title>PCAP assembly of the Caenorhabditis remanei genome.</title>
        <authorList>
            <consortium name="The Caenorhabditis remanei Sequencing Consortium"/>
            <person name="Wilson R.K."/>
        </authorList>
    </citation>
    <scope>NUCLEOTIDE SEQUENCE [LARGE SCALE GENOMIC DNA]</scope>
    <source>
        <strain evidence="2">PB4641</strain>
    </source>
</reference>
<evidence type="ECO:0008006" key="4">
    <source>
        <dbReference type="Google" id="ProtNLM"/>
    </source>
</evidence>
<dbReference type="Pfam" id="PF10318">
    <property type="entry name" value="7TM_GPCR_Srh"/>
    <property type="match status" value="1"/>
</dbReference>
<keyword evidence="3" id="KW-1185">Reference proteome</keyword>
<feature type="transmembrane region" description="Helical" evidence="1">
    <location>
        <begin position="265"/>
        <end position="285"/>
    </location>
</feature>
<feature type="transmembrane region" description="Helical" evidence="1">
    <location>
        <begin position="154"/>
        <end position="173"/>
    </location>
</feature>
<dbReference type="InterPro" id="IPR053220">
    <property type="entry name" value="Nematode_rcpt-like_serp_H"/>
</dbReference>
<name>E3LLG6_CAERE</name>
<dbReference type="eggNOG" id="ENOG502TJCW">
    <property type="taxonomic scope" value="Eukaryota"/>
</dbReference>
<feature type="transmembrane region" description="Helical" evidence="1">
    <location>
        <begin position="50"/>
        <end position="70"/>
    </location>
</feature>
<gene>
    <name evidence="2" type="ORF">CRE_18541</name>
</gene>
<dbReference type="EMBL" id="DS268410">
    <property type="protein sequence ID" value="EFP00262.1"/>
    <property type="molecule type" value="Genomic_DNA"/>
</dbReference>
<dbReference type="InterPro" id="IPR019422">
    <property type="entry name" value="7TM_GPCR_serpentine_rcpt_Srh"/>
</dbReference>
<feature type="transmembrane region" description="Helical" evidence="1">
    <location>
        <begin position="305"/>
        <end position="323"/>
    </location>
</feature>
<evidence type="ECO:0000313" key="2">
    <source>
        <dbReference type="EMBL" id="EFP00262.1"/>
    </source>
</evidence>
<dbReference type="Proteomes" id="UP000008281">
    <property type="component" value="Unassembled WGS sequence"/>
</dbReference>
<dbReference type="AlphaFoldDB" id="E3LLG6"/>